<evidence type="ECO:0000313" key="4">
    <source>
        <dbReference type="EMBL" id="KAB5521616.1"/>
    </source>
</evidence>
<name>A0A5N5JS73_9ROSI</name>
<dbReference type="Proteomes" id="UP000326939">
    <property type="component" value="Chromosome 16"/>
</dbReference>
<sequence>MERVLHENGLCTRGGGWKENKLHVFWDCCKGMEVWKGILNSLYNFFNGLSKRTTTEGLQEAFSKFGEVVQARVVTDRTSGYSKGFGFVRYATLENAAEGIKGMDGQYLLKKQSCSICTFVPWCSPGNQGFWMDGLYLQSMQDPNHHLLNPRTTWVQDMETTLVLITAGSDPDVRENKFSYSISMVTSIYSSAEGQEFFSALQSMGAQPEDRAGYCAIHLFFRVSAITRGVCIFFFKSLYSKL</sequence>
<feature type="domain" description="RRM" evidence="3">
    <location>
        <begin position="45"/>
        <end position="108"/>
    </location>
</feature>
<dbReference type="GO" id="GO:0080156">
    <property type="term" value="P:mitochondrial mRNA modification"/>
    <property type="evidence" value="ECO:0007669"/>
    <property type="project" value="TreeGrafter"/>
</dbReference>
<evidence type="ECO:0000313" key="5">
    <source>
        <dbReference type="Proteomes" id="UP000326939"/>
    </source>
</evidence>
<dbReference type="SMART" id="SM00360">
    <property type="entry name" value="RRM"/>
    <property type="match status" value="1"/>
</dbReference>
<dbReference type="Gene3D" id="3.30.70.330">
    <property type="match status" value="1"/>
</dbReference>
<dbReference type="InterPro" id="IPR012677">
    <property type="entry name" value="Nucleotide-bd_a/b_plait_sf"/>
</dbReference>
<evidence type="ECO:0000256" key="1">
    <source>
        <dbReference type="ARBA" id="ARBA00022884"/>
    </source>
</evidence>
<dbReference type="InterPro" id="IPR035979">
    <property type="entry name" value="RBD_domain_sf"/>
</dbReference>
<evidence type="ECO:0000256" key="2">
    <source>
        <dbReference type="PROSITE-ProRule" id="PRU00176"/>
    </source>
</evidence>
<dbReference type="SUPFAM" id="SSF54928">
    <property type="entry name" value="RNA-binding domain, RBD"/>
    <property type="match status" value="1"/>
</dbReference>
<dbReference type="GO" id="GO:0005739">
    <property type="term" value="C:mitochondrion"/>
    <property type="evidence" value="ECO:0007669"/>
    <property type="project" value="TreeGrafter"/>
</dbReference>
<organism evidence="4 5">
    <name type="scientific">Salix brachista</name>
    <dbReference type="NCBI Taxonomy" id="2182728"/>
    <lineage>
        <taxon>Eukaryota</taxon>
        <taxon>Viridiplantae</taxon>
        <taxon>Streptophyta</taxon>
        <taxon>Embryophyta</taxon>
        <taxon>Tracheophyta</taxon>
        <taxon>Spermatophyta</taxon>
        <taxon>Magnoliopsida</taxon>
        <taxon>eudicotyledons</taxon>
        <taxon>Gunneridae</taxon>
        <taxon>Pentapetalae</taxon>
        <taxon>rosids</taxon>
        <taxon>fabids</taxon>
        <taxon>Malpighiales</taxon>
        <taxon>Salicaceae</taxon>
        <taxon>Saliceae</taxon>
        <taxon>Salix</taxon>
    </lineage>
</organism>
<dbReference type="PROSITE" id="PS50102">
    <property type="entry name" value="RRM"/>
    <property type="match status" value="1"/>
</dbReference>
<protein>
    <recommendedName>
        <fullName evidence="3">RRM domain-containing protein</fullName>
    </recommendedName>
</protein>
<dbReference type="PANTHER" id="PTHR48029">
    <property type="entry name" value="NUCLEOLAR PROTEIN 8"/>
    <property type="match status" value="1"/>
</dbReference>
<dbReference type="EMBL" id="VDCV01000016">
    <property type="protein sequence ID" value="KAB5521616.1"/>
    <property type="molecule type" value="Genomic_DNA"/>
</dbReference>
<dbReference type="AlphaFoldDB" id="A0A5N5JS73"/>
<keyword evidence="1 2" id="KW-0694">RNA-binding</keyword>
<keyword evidence="5" id="KW-1185">Reference proteome</keyword>
<dbReference type="Pfam" id="PF00076">
    <property type="entry name" value="RRM_1"/>
    <property type="match status" value="1"/>
</dbReference>
<reference evidence="5" key="1">
    <citation type="journal article" date="2019" name="Gigascience">
        <title>De novo genome assembly of the endangered Acer yangbiense, a plant species with extremely small populations endemic to Yunnan Province, China.</title>
        <authorList>
            <person name="Yang J."/>
            <person name="Wariss H.M."/>
            <person name="Tao L."/>
            <person name="Zhang R."/>
            <person name="Yun Q."/>
            <person name="Hollingsworth P."/>
            <person name="Dao Z."/>
            <person name="Luo G."/>
            <person name="Guo H."/>
            <person name="Ma Y."/>
            <person name="Sun W."/>
        </authorList>
    </citation>
    <scope>NUCLEOTIDE SEQUENCE [LARGE SCALE GENOMIC DNA]</scope>
    <source>
        <strain evidence="5">cv. br00</strain>
    </source>
</reference>
<dbReference type="GO" id="GO:0003723">
    <property type="term" value="F:RNA binding"/>
    <property type="evidence" value="ECO:0007669"/>
    <property type="project" value="UniProtKB-UniRule"/>
</dbReference>
<dbReference type="InterPro" id="IPR000504">
    <property type="entry name" value="RRM_dom"/>
</dbReference>
<accession>A0A5N5JS73</accession>
<proteinExistence type="predicted"/>
<evidence type="ECO:0000259" key="3">
    <source>
        <dbReference type="PROSITE" id="PS50102"/>
    </source>
</evidence>
<dbReference type="PANTHER" id="PTHR48029:SF1">
    <property type="entry name" value="NUCLEOLAR PROTEIN 8"/>
    <property type="match status" value="1"/>
</dbReference>
<comment type="caution">
    <text evidence="4">The sequence shown here is derived from an EMBL/GenBank/DDBJ whole genome shotgun (WGS) entry which is preliminary data.</text>
</comment>
<gene>
    <name evidence="4" type="ORF">DKX38_025935</name>
</gene>